<reference evidence="3" key="1">
    <citation type="journal article" date="2019" name="Int. J. Syst. Evol. Microbiol.">
        <title>The Global Catalogue of Microorganisms (GCM) 10K type strain sequencing project: providing services to taxonomists for standard genome sequencing and annotation.</title>
        <authorList>
            <consortium name="The Broad Institute Genomics Platform"/>
            <consortium name="The Broad Institute Genome Sequencing Center for Infectious Disease"/>
            <person name="Wu L."/>
            <person name="Ma J."/>
        </authorList>
    </citation>
    <scope>NUCLEOTIDE SEQUENCE [LARGE SCALE GENOMIC DNA]</scope>
    <source>
        <strain evidence="3">KCTC 52042</strain>
    </source>
</reference>
<dbReference type="Proteomes" id="UP001597460">
    <property type="component" value="Unassembled WGS sequence"/>
</dbReference>
<feature type="transmembrane region" description="Helical" evidence="1">
    <location>
        <begin position="26"/>
        <end position="47"/>
    </location>
</feature>
<gene>
    <name evidence="2" type="ORF">ACFSVN_08475</name>
</gene>
<evidence type="ECO:0000313" key="2">
    <source>
        <dbReference type="EMBL" id="MFD2532477.1"/>
    </source>
</evidence>
<name>A0ABW5JK99_9BACT</name>
<dbReference type="EMBL" id="JBHULI010000024">
    <property type="protein sequence ID" value="MFD2532477.1"/>
    <property type="molecule type" value="Genomic_DNA"/>
</dbReference>
<evidence type="ECO:0000313" key="3">
    <source>
        <dbReference type="Proteomes" id="UP001597460"/>
    </source>
</evidence>
<evidence type="ECO:0000256" key="1">
    <source>
        <dbReference type="SAM" id="Phobius"/>
    </source>
</evidence>
<feature type="transmembrane region" description="Helical" evidence="1">
    <location>
        <begin position="131"/>
        <end position="152"/>
    </location>
</feature>
<feature type="transmembrane region" description="Helical" evidence="1">
    <location>
        <begin position="59"/>
        <end position="83"/>
    </location>
</feature>
<feature type="transmembrane region" description="Helical" evidence="1">
    <location>
        <begin position="214"/>
        <end position="232"/>
    </location>
</feature>
<comment type="caution">
    <text evidence="2">The sequence shown here is derived from an EMBL/GenBank/DDBJ whole genome shotgun (WGS) entry which is preliminary data.</text>
</comment>
<sequence length="305" mass="35330">MFSKKLFLLFFEKFFNEDIKHTIEVATLYVATLGFIVHLVLVFFNMADIIEVHAQVEGLLANPIAAIYTPFSFILFYEVYLLIYYLPRSFSVSIAKQYEIVSLILIRKIFKDISNLDLEDVDLFASENLTLFYDITGFLILFFLIFLFRYLLVSRKNHTVTANIEGFILYKKILCILLVPLFLFLSIYSFSHWVIELNQLSLGVVTTIRDFNNIFYHEFFLALVIVDVLILIASFRYTDRYSLLIRNTGFVVTTVLIRVSFSADGLASILLLISGVAFGVLVLYLYSLYDKIDKGESTRESYAYL</sequence>
<organism evidence="2 3">
    <name type="scientific">Gracilimonas halophila</name>
    <dbReference type="NCBI Taxonomy" id="1834464"/>
    <lineage>
        <taxon>Bacteria</taxon>
        <taxon>Pseudomonadati</taxon>
        <taxon>Balneolota</taxon>
        <taxon>Balneolia</taxon>
        <taxon>Balneolales</taxon>
        <taxon>Balneolaceae</taxon>
        <taxon>Gracilimonas</taxon>
    </lineage>
</organism>
<accession>A0ABW5JK99</accession>
<keyword evidence="1" id="KW-1133">Transmembrane helix</keyword>
<feature type="transmembrane region" description="Helical" evidence="1">
    <location>
        <begin position="244"/>
        <end position="261"/>
    </location>
</feature>
<proteinExistence type="predicted"/>
<keyword evidence="1" id="KW-0812">Transmembrane</keyword>
<feature type="transmembrane region" description="Helical" evidence="1">
    <location>
        <begin position="267"/>
        <end position="289"/>
    </location>
</feature>
<keyword evidence="1" id="KW-0472">Membrane</keyword>
<feature type="transmembrane region" description="Helical" evidence="1">
    <location>
        <begin position="173"/>
        <end position="194"/>
    </location>
</feature>
<dbReference type="RefSeq" id="WP_390300966.1">
    <property type="nucleotide sequence ID" value="NZ_JBHULI010000024.1"/>
</dbReference>
<keyword evidence="3" id="KW-1185">Reference proteome</keyword>
<protein>
    <submittedName>
        <fullName evidence="2">Uncharacterized protein</fullName>
    </submittedName>
</protein>